<dbReference type="Proteomes" id="UP001234297">
    <property type="component" value="Chromosome 2"/>
</dbReference>
<reference evidence="1 2" key="1">
    <citation type="journal article" date="2022" name="Hortic Res">
        <title>A haplotype resolved chromosomal level avocado genome allows analysis of novel avocado genes.</title>
        <authorList>
            <person name="Nath O."/>
            <person name="Fletcher S.J."/>
            <person name="Hayward A."/>
            <person name="Shaw L.M."/>
            <person name="Masouleh A.K."/>
            <person name="Furtado A."/>
            <person name="Henry R.J."/>
            <person name="Mitter N."/>
        </authorList>
    </citation>
    <scope>NUCLEOTIDE SEQUENCE [LARGE SCALE GENOMIC DNA]</scope>
    <source>
        <strain evidence="2">cv. Hass</strain>
    </source>
</reference>
<protein>
    <submittedName>
        <fullName evidence="1">Uncharacterized protein</fullName>
    </submittedName>
</protein>
<sequence length="145" mass="15381">MFGNMALVEIGLPYPTKQAVRSLQLIQHQEPGDEVEGDVRLVSDGVAHDKVVLEVDAVEVVAAAKEGLQPIEHDGHEAGAEKDLENGVIGGMGVVEAVLAASLVEELGAGKISTQEWRWARTRRMKDRDICEGQGGVDGGCGVGR</sequence>
<proteinExistence type="predicted"/>
<gene>
    <name evidence="1" type="ORF">MRB53_006331</name>
</gene>
<evidence type="ECO:0000313" key="1">
    <source>
        <dbReference type="EMBL" id="KAJ8644583.1"/>
    </source>
</evidence>
<organism evidence="1 2">
    <name type="scientific">Persea americana</name>
    <name type="common">Avocado</name>
    <dbReference type="NCBI Taxonomy" id="3435"/>
    <lineage>
        <taxon>Eukaryota</taxon>
        <taxon>Viridiplantae</taxon>
        <taxon>Streptophyta</taxon>
        <taxon>Embryophyta</taxon>
        <taxon>Tracheophyta</taxon>
        <taxon>Spermatophyta</taxon>
        <taxon>Magnoliopsida</taxon>
        <taxon>Magnoliidae</taxon>
        <taxon>Laurales</taxon>
        <taxon>Lauraceae</taxon>
        <taxon>Persea</taxon>
    </lineage>
</organism>
<comment type="caution">
    <text evidence="1">The sequence shown here is derived from an EMBL/GenBank/DDBJ whole genome shotgun (WGS) entry which is preliminary data.</text>
</comment>
<name>A0ACC2MGD4_PERAE</name>
<keyword evidence="2" id="KW-1185">Reference proteome</keyword>
<evidence type="ECO:0000313" key="2">
    <source>
        <dbReference type="Proteomes" id="UP001234297"/>
    </source>
</evidence>
<dbReference type="EMBL" id="CM056810">
    <property type="protein sequence ID" value="KAJ8644583.1"/>
    <property type="molecule type" value="Genomic_DNA"/>
</dbReference>
<accession>A0ACC2MGD4</accession>